<evidence type="ECO:0000313" key="3">
    <source>
        <dbReference type="Proteomes" id="UP000618445"/>
    </source>
</evidence>
<dbReference type="EMBL" id="JACJQY010000008">
    <property type="protein sequence ID" value="MBD2316709.1"/>
    <property type="molecule type" value="Genomic_DNA"/>
</dbReference>
<feature type="compositionally biased region" description="Basic and acidic residues" evidence="1">
    <location>
        <begin position="14"/>
        <end position="24"/>
    </location>
</feature>
<reference evidence="2 3" key="1">
    <citation type="journal article" date="2020" name="ISME J.">
        <title>Comparative genomics reveals insights into cyanobacterial evolution and habitat adaptation.</title>
        <authorList>
            <person name="Chen M.Y."/>
            <person name="Teng W.K."/>
            <person name="Zhao L."/>
            <person name="Hu C.X."/>
            <person name="Zhou Y.K."/>
            <person name="Han B.P."/>
            <person name="Song L.R."/>
            <person name="Shu W.S."/>
        </authorList>
    </citation>
    <scope>NUCLEOTIDE SEQUENCE [LARGE SCALE GENOMIC DNA]</scope>
    <source>
        <strain evidence="2 3">FACHB-1050</strain>
    </source>
</reference>
<proteinExistence type="predicted"/>
<protein>
    <submittedName>
        <fullName evidence="2">Uncharacterized protein</fullName>
    </submittedName>
</protein>
<organism evidence="2 3">
    <name type="scientific">Phormidium tenue FACHB-1050</name>
    <dbReference type="NCBI Taxonomy" id="2692857"/>
    <lineage>
        <taxon>Bacteria</taxon>
        <taxon>Bacillati</taxon>
        <taxon>Cyanobacteriota</taxon>
        <taxon>Cyanophyceae</taxon>
        <taxon>Oscillatoriophycideae</taxon>
        <taxon>Oscillatoriales</taxon>
        <taxon>Oscillatoriaceae</taxon>
        <taxon>Phormidium</taxon>
    </lineage>
</organism>
<evidence type="ECO:0000313" key="2">
    <source>
        <dbReference type="EMBL" id="MBD2316709.1"/>
    </source>
</evidence>
<comment type="caution">
    <text evidence="2">The sequence shown here is derived from an EMBL/GenBank/DDBJ whole genome shotgun (WGS) entry which is preliminary data.</text>
</comment>
<dbReference type="RefSeq" id="WP_190577595.1">
    <property type="nucleotide sequence ID" value="NZ_CAWPQU010000078.1"/>
</dbReference>
<keyword evidence="3" id="KW-1185">Reference proteome</keyword>
<gene>
    <name evidence="2" type="ORF">H6G05_07595</name>
</gene>
<name>A0ABR8CBA3_9CYAN</name>
<dbReference type="Proteomes" id="UP000618445">
    <property type="component" value="Unassembled WGS sequence"/>
</dbReference>
<feature type="region of interest" description="Disordered" evidence="1">
    <location>
        <begin position="1"/>
        <end position="25"/>
    </location>
</feature>
<accession>A0ABR8CBA3</accession>
<evidence type="ECO:0000256" key="1">
    <source>
        <dbReference type="SAM" id="MobiDB-lite"/>
    </source>
</evidence>
<sequence length="220" mass="24525">MTTQRPNEGTLWRNESKDSPDAPAKKGQLLITRSLLLELCEQQGKGGDFLVDVFAWERGTVTGETILSIMVKKPCEFGEQPTAPAPAPKAPPDPAKYLAALKAKIALVQNSVQFQELYAKIKSDEVWAVFKSVPAIAQEAANLLAEYQKKFAPNIPKDPSDLSDLISKIDVEFERLKLHPKAHCLERWGKSRQKLSAVELQIYLDELQLAQPIPPSDDFF</sequence>